<dbReference type="RefSeq" id="WP_092917022.1">
    <property type="nucleotide sequence ID" value="NZ_FOZN01000002.1"/>
</dbReference>
<proteinExistence type="predicted"/>
<evidence type="ECO:0000313" key="3">
    <source>
        <dbReference type="Proteomes" id="UP000198506"/>
    </source>
</evidence>
<comment type="caution">
    <text evidence="2">The sequence shown here is derived from an EMBL/GenBank/DDBJ whole genome shotgun (WGS) entry which is preliminary data.</text>
</comment>
<accession>A0AA94KZD9</accession>
<reference evidence="2 3" key="1">
    <citation type="submission" date="2016-10" db="EMBL/GenBank/DDBJ databases">
        <authorList>
            <person name="Varghese N."/>
            <person name="Submissions S."/>
        </authorList>
    </citation>
    <scope>NUCLEOTIDE SEQUENCE [LARGE SCALE GENOMIC DNA]</scope>
    <source>
        <strain evidence="2 3">IAM 15147</strain>
    </source>
</reference>
<sequence>MAPIPASPRSPLRIIGAAVLALALLCVVAAVINAVALRVPGSAPLDIWVALLVLAAGCAVLGGACIAWAIRRSRGRGRSGGSA</sequence>
<keyword evidence="1" id="KW-1133">Transmembrane helix</keyword>
<organism evidence="2 3">
    <name type="scientific">Agrococcus baldri</name>
    <dbReference type="NCBI Taxonomy" id="153730"/>
    <lineage>
        <taxon>Bacteria</taxon>
        <taxon>Bacillati</taxon>
        <taxon>Actinomycetota</taxon>
        <taxon>Actinomycetes</taxon>
        <taxon>Micrococcales</taxon>
        <taxon>Microbacteriaceae</taxon>
        <taxon>Agrococcus</taxon>
    </lineage>
</organism>
<evidence type="ECO:0000256" key="1">
    <source>
        <dbReference type="SAM" id="Phobius"/>
    </source>
</evidence>
<protein>
    <submittedName>
        <fullName evidence="2">Uncharacterized protein</fullName>
    </submittedName>
</protein>
<dbReference type="Proteomes" id="UP000198506">
    <property type="component" value="Unassembled WGS sequence"/>
</dbReference>
<gene>
    <name evidence="2" type="ORF">SAMN04487783_1293</name>
</gene>
<dbReference type="AlphaFoldDB" id="A0AA94KZD9"/>
<feature type="transmembrane region" description="Helical" evidence="1">
    <location>
        <begin position="12"/>
        <end position="35"/>
    </location>
</feature>
<evidence type="ECO:0000313" key="2">
    <source>
        <dbReference type="EMBL" id="SFS09642.1"/>
    </source>
</evidence>
<keyword evidence="3" id="KW-1185">Reference proteome</keyword>
<name>A0AA94KZD9_9MICO</name>
<feature type="transmembrane region" description="Helical" evidence="1">
    <location>
        <begin position="47"/>
        <end position="70"/>
    </location>
</feature>
<keyword evidence="1" id="KW-0472">Membrane</keyword>
<dbReference type="EMBL" id="FOZN01000002">
    <property type="protein sequence ID" value="SFS09642.1"/>
    <property type="molecule type" value="Genomic_DNA"/>
</dbReference>
<keyword evidence="1" id="KW-0812">Transmembrane</keyword>